<dbReference type="PANTHER" id="PTHR30024:SF48">
    <property type="entry name" value="ABC TRANSPORTER SUBSTRATE-BINDING PROTEIN"/>
    <property type="match status" value="1"/>
</dbReference>
<keyword evidence="1" id="KW-0732">Signal</keyword>
<feature type="chain" id="PRO_5016342434" evidence="1">
    <location>
        <begin position="25"/>
        <end position="329"/>
    </location>
</feature>
<organism evidence="3 4">
    <name type="scientific">Parazoarcus communis SWub3 = DSM 12120</name>
    <dbReference type="NCBI Taxonomy" id="1121029"/>
    <lineage>
        <taxon>Bacteria</taxon>
        <taxon>Pseudomonadati</taxon>
        <taxon>Pseudomonadota</taxon>
        <taxon>Betaproteobacteria</taxon>
        <taxon>Rhodocyclales</taxon>
        <taxon>Zoogloeaceae</taxon>
        <taxon>Parazoarcus</taxon>
    </lineage>
</organism>
<feature type="domain" description="SsuA/THI5-like" evidence="2">
    <location>
        <begin position="49"/>
        <end position="251"/>
    </location>
</feature>
<evidence type="ECO:0000259" key="2">
    <source>
        <dbReference type="Pfam" id="PF09084"/>
    </source>
</evidence>
<protein>
    <submittedName>
        <fullName evidence="3">ABC transporter substrate-binding protein</fullName>
    </submittedName>
</protein>
<reference evidence="3 4" key="1">
    <citation type="submission" date="2018-06" db="EMBL/GenBank/DDBJ databases">
        <title>Azoarcus communis strain SWub3 genome.</title>
        <authorList>
            <person name="Zorraquino Salvo V."/>
            <person name="Toubiana D."/>
            <person name="Blumwald E."/>
        </authorList>
    </citation>
    <scope>NUCLEOTIDE SEQUENCE [LARGE SCALE GENOMIC DNA]</scope>
    <source>
        <strain evidence="3 4">SWub3</strain>
    </source>
</reference>
<dbReference type="OrthoDB" id="286202at2"/>
<dbReference type="InterPro" id="IPR015168">
    <property type="entry name" value="SsuA/THI5"/>
</dbReference>
<dbReference type="RefSeq" id="WP_110523738.1">
    <property type="nucleotide sequence ID" value="NZ_QKOE01000004.1"/>
</dbReference>
<dbReference type="Pfam" id="PF09084">
    <property type="entry name" value="NMT1"/>
    <property type="match status" value="1"/>
</dbReference>
<evidence type="ECO:0000313" key="3">
    <source>
        <dbReference type="EMBL" id="PZA17093.1"/>
    </source>
</evidence>
<accession>A0A323UYS7</accession>
<dbReference type="AlphaFoldDB" id="A0A323UYS7"/>
<comment type="caution">
    <text evidence="3">The sequence shown here is derived from an EMBL/GenBank/DDBJ whole genome shotgun (WGS) entry which is preliminary data.</text>
</comment>
<proteinExistence type="predicted"/>
<evidence type="ECO:0000313" key="4">
    <source>
        <dbReference type="Proteomes" id="UP000248259"/>
    </source>
</evidence>
<dbReference type="Gene3D" id="3.40.190.10">
    <property type="entry name" value="Periplasmic binding protein-like II"/>
    <property type="match status" value="2"/>
</dbReference>
<dbReference type="Proteomes" id="UP000248259">
    <property type="component" value="Unassembled WGS sequence"/>
</dbReference>
<gene>
    <name evidence="3" type="ORF">DNK49_07585</name>
</gene>
<keyword evidence="4" id="KW-1185">Reference proteome</keyword>
<name>A0A323UYS7_9RHOO</name>
<evidence type="ECO:0000256" key="1">
    <source>
        <dbReference type="SAM" id="SignalP"/>
    </source>
</evidence>
<dbReference type="SUPFAM" id="SSF53850">
    <property type="entry name" value="Periplasmic binding protein-like II"/>
    <property type="match status" value="1"/>
</dbReference>
<dbReference type="PANTHER" id="PTHR30024">
    <property type="entry name" value="ALIPHATIC SULFONATES-BINDING PROTEIN-RELATED"/>
    <property type="match status" value="1"/>
</dbReference>
<dbReference type="EMBL" id="QKOE01000004">
    <property type="protein sequence ID" value="PZA17093.1"/>
    <property type="molecule type" value="Genomic_DNA"/>
</dbReference>
<feature type="signal peptide" evidence="1">
    <location>
        <begin position="1"/>
        <end position="24"/>
    </location>
</feature>
<sequence length="329" mass="35633">MRLIITARALLLALACSLLLPAQAAEPVTVRVGVLQFGTVSWELEVMRSGGFAEREGIRLEIVPLALKDATNVAIQGQAVDVIVNDWIWVARQRAEGRDFTFVPYSLAVGGLMVKPDSGIASLADLRGKRVGVAGGPLDKSWLLLRAYARRTLGEDAASLVQADFVAPPLLNELTLRGELPAALNFWHYGARLQGAGLVEMLSMAQILEGLGIERELPLVGWVFRERWARDNPKAITGFLRASLAAKAHMRDDDAVWHRLRPMMRVEDDATFLALRDGFRAGIPSRPPAEGEQAARQAFAILAATGGTTLVGKTHTLAEGTFWSGAPGQ</sequence>